<feature type="transmembrane region" description="Helical" evidence="9">
    <location>
        <begin position="20"/>
        <end position="37"/>
    </location>
</feature>
<reference evidence="12" key="1">
    <citation type="submission" date="2020-07" db="EMBL/GenBank/DDBJ databases">
        <title>Description of Mycobacterium gordonae subsp. intergordonae subsp.nov. and Mycobacterium gordonae subsp. gordonae subsp. nov.</title>
        <authorList>
            <person name="Yu X."/>
        </authorList>
    </citation>
    <scope>NUCLEOTIDE SEQUENCE [LARGE SCALE GENOMIC DNA]</scope>
    <source>
        <strain evidence="12">24</strain>
    </source>
</reference>
<feature type="transmembrane region" description="Helical" evidence="9">
    <location>
        <begin position="153"/>
        <end position="174"/>
    </location>
</feature>
<keyword evidence="7" id="KW-0902">Two-component regulatory system</keyword>
<dbReference type="KEGG" id="mgor:H0P51_15480"/>
<dbReference type="Pfam" id="PF02518">
    <property type="entry name" value="HATPase_c"/>
    <property type="match status" value="1"/>
</dbReference>
<keyword evidence="3" id="KW-0808">Transferase</keyword>
<dbReference type="Proteomes" id="UP000510682">
    <property type="component" value="Chromosome"/>
</dbReference>
<evidence type="ECO:0000256" key="7">
    <source>
        <dbReference type="ARBA" id="ARBA00023012"/>
    </source>
</evidence>
<reference evidence="12" key="3">
    <citation type="submission" date="2023-07" db="EMBL/GenBank/DDBJ databases">
        <title>Description of Mycobacterium gordonae subsp. intergordonae subsp.nov. and Mycobacterium gordonae subsp. gordonae subsp. nov.</title>
        <authorList>
            <person name="Huang H."/>
        </authorList>
    </citation>
    <scope>NUCLEOTIDE SEQUENCE [LARGE SCALE GENOMIC DNA]</scope>
    <source>
        <strain evidence="12">24</strain>
    </source>
</reference>
<dbReference type="GO" id="GO:0005886">
    <property type="term" value="C:plasma membrane"/>
    <property type="evidence" value="ECO:0007669"/>
    <property type="project" value="UniProtKB-SubCell"/>
</dbReference>
<sequence length="395" mass="42001">MSSTEVGQVLRRQRLRSLQGGSLLRVGVVVIMLGAMLQRTDPVRWPAQAALLGIYAVSTGLALVLAFSGRSKVFDNDDAILAFALVDVVAVFGFKLLSPGGYMPLLVMALLPRLVAVELSLRRAAVVLGGSMIIFTASVLQDDVITPRLGPTGIVLIVLLYAFVCGTALLVVIFRLRNIDDMVRLTTSREELLAETMTTSEAERRQISEAIHDGPLQDVLAARRDVADYLKVAPEAPLQHALASLHDASRQLRAATFELHPAVLDQVGLAAAVKKLAAVTQERSGIAITTDCDYPGTDAIDPILFGAIRELLSNVVRHSGADTASVHLAAADGVARIDVVDNGVGITGATVIRRLSEGHIGLASQRARVEAAGGTLRIIDDPTGARLRVEVPLRG</sequence>
<dbReference type="GO" id="GO:0000160">
    <property type="term" value="P:phosphorelay signal transduction system"/>
    <property type="evidence" value="ECO:0007669"/>
    <property type="project" value="UniProtKB-KW"/>
</dbReference>
<keyword evidence="6 9" id="KW-1133">Transmembrane helix</keyword>
<keyword evidence="2" id="KW-1003">Cell membrane</keyword>
<dbReference type="Gene3D" id="3.30.565.10">
    <property type="entry name" value="Histidine kinase-like ATPase, C-terminal domain"/>
    <property type="match status" value="1"/>
</dbReference>
<evidence type="ECO:0000256" key="6">
    <source>
        <dbReference type="ARBA" id="ARBA00022989"/>
    </source>
</evidence>
<evidence type="ECO:0000256" key="5">
    <source>
        <dbReference type="ARBA" id="ARBA00022777"/>
    </source>
</evidence>
<evidence type="ECO:0000256" key="2">
    <source>
        <dbReference type="ARBA" id="ARBA00022475"/>
    </source>
</evidence>
<dbReference type="AlphaFoldDB" id="A0A7D6E087"/>
<comment type="subcellular location">
    <subcellularLocation>
        <location evidence="1">Cell membrane</location>
        <topology evidence="1">Multi-pass membrane protein</topology>
    </subcellularLocation>
</comment>
<feature type="transmembrane region" description="Helical" evidence="9">
    <location>
        <begin position="49"/>
        <end position="67"/>
    </location>
</feature>
<evidence type="ECO:0000259" key="10">
    <source>
        <dbReference type="SMART" id="SM00387"/>
    </source>
</evidence>
<organism evidence="11 12">
    <name type="scientific">Mycobacterium vicinigordonae</name>
    <dbReference type="NCBI Taxonomy" id="1719132"/>
    <lineage>
        <taxon>Bacteria</taxon>
        <taxon>Bacillati</taxon>
        <taxon>Actinomycetota</taxon>
        <taxon>Actinomycetes</taxon>
        <taxon>Mycobacteriales</taxon>
        <taxon>Mycobacteriaceae</taxon>
        <taxon>Mycobacterium</taxon>
    </lineage>
</organism>
<dbReference type="InterPro" id="IPR036890">
    <property type="entry name" value="HATPase_C_sf"/>
</dbReference>
<name>A0A7D6E087_9MYCO</name>
<protein>
    <submittedName>
        <fullName evidence="11">Sensor histidine kinase</fullName>
    </submittedName>
</protein>
<dbReference type="RefSeq" id="WP_180913696.1">
    <property type="nucleotide sequence ID" value="NZ_CP059165.1"/>
</dbReference>
<dbReference type="GO" id="GO:0016301">
    <property type="term" value="F:kinase activity"/>
    <property type="evidence" value="ECO:0007669"/>
    <property type="project" value="UniProtKB-KW"/>
</dbReference>
<dbReference type="PANTHER" id="PTHR24421:SF37">
    <property type="entry name" value="SENSOR HISTIDINE KINASE NARS"/>
    <property type="match status" value="1"/>
</dbReference>
<dbReference type="SUPFAM" id="SSF55874">
    <property type="entry name" value="ATPase domain of HSP90 chaperone/DNA topoisomerase II/histidine kinase"/>
    <property type="match status" value="1"/>
</dbReference>
<gene>
    <name evidence="11" type="ORF">H0P51_15480</name>
</gene>
<dbReference type="SMART" id="SM00387">
    <property type="entry name" value="HATPase_c"/>
    <property type="match status" value="1"/>
</dbReference>
<feature type="transmembrane region" description="Helical" evidence="9">
    <location>
        <begin position="79"/>
        <end position="96"/>
    </location>
</feature>
<evidence type="ECO:0000256" key="8">
    <source>
        <dbReference type="ARBA" id="ARBA00023136"/>
    </source>
</evidence>
<evidence type="ECO:0000256" key="1">
    <source>
        <dbReference type="ARBA" id="ARBA00004651"/>
    </source>
</evidence>
<keyword evidence="4 9" id="KW-0812">Transmembrane</keyword>
<evidence type="ECO:0000256" key="9">
    <source>
        <dbReference type="SAM" id="Phobius"/>
    </source>
</evidence>
<evidence type="ECO:0000256" key="4">
    <source>
        <dbReference type="ARBA" id="ARBA00022692"/>
    </source>
</evidence>
<dbReference type="EMBL" id="CP059165">
    <property type="protein sequence ID" value="QLL05286.1"/>
    <property type="molecule type" value="Genomic_DNA"/>
</dbReference>
<keyword evidence="5 11" id="KW-0418">Kinase</keyword>
<proteinExistence type="predicted"/>
<accession>A0A7D6E087</accession>
<evidence type="ECO:0000313" key="11">
    <source>
        <dbReference type="EMBL" id="QLL05286.1"/>
    </source>
</evidence>
<reference evidence="11 12" key="2">
    <citation type="submission" date="2020-07" db="EMBL/GenBank/DDBJ databases">
        <authorList>
            <person name="Yu X."/>
        </authorList>
    </citation>
    <scope>NUCLEOTIDE SEQUENCE [LARGE SCALE GENOMIC DNA]</scope>
    <source>
        <strain evidence="12">24</strain>
    </source>
</reference>
<evidence type="ECO:0000313" key="12">
    <source>
        <dbReference type="Proteomes" id="UP000510682"/>
    </source>
</evidence>
<feature type="domain" description="Histidine kinase/HSP90-like ATPase" evidence="10">
    <location>
        <begin position="299"/>
        <end position="395"/>
    </location>
</feature>
<dbReference type="PANTHER" id="PTHR24421">
    <property type="entry name" value="NITRATE/NITRITE SENSOR PROTEIN NARX-RELATED"/>
    <property type="match status" value="1"/>
</dbReference>
<evidence type="ECO:0000256" key="3">
    <source>
        <dbReference type="ARBA" id="ARBA00022679"/>
    </source>
</evidence>
<keyword evidence="12" id="KW-1185">Reference proteome</keyword>
<dbReference type="InterPro" id="IPR050482">
    <property type="entry name" value="Sensor_HK_TwoCompSys"/>
</dbReference>
<dbReference type="CDD" id="cd16917">
    <property type="entry name" value="HATPase_UhpB-NarQ-NarX-like"/>
    <property type="match status" value="1"/>
</dbReference>
<dbReference type="InterPro" id="IPR003594">
    <property type="entry name" value="HATPase_dom"/>
</dbReference>
<keyword evidence="8 9" id="KW-0472">Membrane</keyword>